<dbReference type="GO" id="GO:0008270">
    <property type="term" value="F:zinc ion binding"/>
    <property type="evidence" value="ECO:0007669"/>
    <property type="project" value="InterPro"/>
</dbReference>
<dbReference type="GO" id="GO:0003676">
    <property type="term" value="F:nucleic acid binding"/>
    <property type="evidence" value="ECO:0007669"/>
    <property type="project" value="InterPro"/>
</dbReference>
<reference evidence="3" key="1">
    <citation type="submission" date="2020-11" db="EMBL/GenBank/DDBJ databases">
        <title>Sequencing the genomes of 1000 actinobacteria strains.</title>
        <authorList>
            <person name="Klenk H.-P."/>
        </authorList>
    </citation>
    <scope>NUCLEOTIDE SEQUENCE</scope>
    <source>
        <strain evidence="3">DSM 45632</strain>
    </source>
</reference>
<evidence type="ECO:0000259" key="2">
    <source>
        <dbReference type="SMART" id="SM00507"/>
    </source>
</evidence>
<name>A0A931GRB3_9CORY</name>
<proteinExistence type="predicted"/>
<protein>
    <recommendedName>
        <fullName evidence="2">HNH nuclease domain-containing protein</fullName>
    </recommendedName>
</protein>
<accession>A0A931GRB3</accession>
<dbReference type="EMBL" id="JADOUE010000001">
    <property type="protein sequence ID" value="MBG6121768.1"/>
    <property type="molecule type" value="Genomic_DNA"/>
</dbReference>
<keyword evidence="4" id="KW-1185">Reference proteome</keyword>
<evidence type="ECO:0000313" key="4">
    <source>
        <dbReference type="Proteomes" id="UP000658613"/>
    </source>
</evidence>
<dbReference type="Proteomes" id="UP000658613">
    <property type="component" value="Unassembled WGS sequence"/>
</dbReference>
<dbReference type="CDD" id="cd00085">
    <property type="entry name" value="HNHc"/>
    <property type="match status" value="1"/>
</dbReference>
<dbReference type="RefSeq" id="WP_196824270.1">
    <property type="nucleotide sequence ID" value="NZ_CP046980.1"/>
</dbReference>
<dbReference type="InterPro" id="IPR003615">
    <property type="entry name" value="HNH_nuc"/>
</dbReference>
<dbReference type="Pfam" id="PF01844">
    <property type="entry name" value="HNH"/>
    <property type="match status" value="1"/>
</dbReference>
<dbReference type="InterPro" id="IPR002711">
    <property type="entry name" value="HNH"/>
</dbReference>
<organism evidence="3 4">
    <name type="scientific">Corynebacterium aquatimens</name>
    <dbReference type="NCBI Taxonomy" id="1190508"/>
    <lineage>
        <taxon>Bacteria</taxon>
        <taxon>Bacillati</taxon>
        <taxon>Actinomycetota</taxon>
        <taxon>Actinomycetes</taxon>
        <taxon>Mycobacteriales</taxon>
        <taxon>Corynebacteriaceae</taxon>
        <taxon>Corynebacterium</taxon>
    </lineage>
</organism>
<gene>
    <name evidence="3" type="ORF">IW254_000737</name>
</gene>
<feature type="region of interest" description="Disordered" evidence="1">
    <location>
        <begin position="258"/>
        <end position="299"/>
    </location>
</feature>
<dbReference type="AlphaFoldDB" id="A0A931GRB3"/>
<sequence>MTIHSGSAPPAAPDVAGGVDFAAYHAAITRNALSIIGSFNKELARSGELDTNHARELEALHATYFGSTRFRAKQRQARELVQANQVSMDKLIYIERRLPTRVDAATRWQLRLELLQVRGSFGALKQAAKKIIPADSTPPQPGVRFSASRHKMRSVTVTTDERLVEDLERHLYDGIDTTAPVGPQLADAFGRLVTTGSSNGGGGGVRAAVPEPLIMVPLAAHIQIMAGNGDEVELKLTDGTTITGADYLTYLFDHLNTPADDPGAGDPDDTHTATGPHTGAGDPATAAGDPTAGGSGPGVKVGLFHPVEGAVNLYRSSRFANDKQRVLLRAMMPNCVVPGCRKSADHCQYHHVTAWKNGGETNLDNLAVVCRYHNRVNDDDYATSQHGGRGNGRGRVGRVGPEKVWVSPSGHAVHHDVNAQWGAMHQLFD</sequence>
<evidence type="ECO:0000313" key="3">
    <source>
        <dbReference type="EMBL" id="MBG6121768.1"/>
    </source>
</evidence>
<dbReference type="SMART" id="SM00507">
    <property type="entry name" value="HNHc"/>
    <property type="match status" value="1"/>
</dbReference>
<feature type="compositionally biased region" description="Low complexity" evidence="1">
    <location>
        <begin position="272"/>
        <end position="290"/>
    </location>
</feature>
<dbReference type="GO" id="GO:0004519">
    <property type="term" value="F:endonuclease activity"/>
    <property type="evidence" value="ECO:0007669"/>
    <property type="project" value="InterPro"/>
</dbReference>
<comment type="caution">
    <text evidence="3">The sequence shown here is derived from an EMBL/GenBank/DDBJ whole genome shotgun (WGS) entry which is preliminary data.</text>
</comment>
<dbReference type="Gene3D" id="1.10.30.50">
    <property type="match status" value="1"/>
</dbReference>
<evidence type="ECO:0000256" key="1">
    <source>
        <dbReference type="SAM" id="MobiDB-lite"/>
    </source>
</evidence>
<feature type="domain" description="HNH nuclease" evidence="2">
    <location>
        <begin position="323"/>
        <end position="375"/>
    </location>
</feature>